<dbReference type="InterPro" id="IPR019742">
    <property type="entry name" value="MacrogloblnA2_CS"/>
</dbReference>
<keyword evidence="1" id="KW-1015">Disulfide bond</keyword>
<feature type="compositionally biased region" description="Low complexity" evidence="2">
    <location>
        <begin position="473"/>
        <end position="500"/>
    </location>
</feature>
<dbReference type="Gene3D" id="2.60.40.10">
    <property type="entry name" value="Immunoglobulins"/>
    <property type="match status" value="1"/>
</dbReference>
<dbReference type="PROSITE" id="PS00477">
    <property type="entry name" value="ALPHA_2_MACROGLOBULIN"/>
    <property type="match status" value="1"/>
</dbReference>
<evidence type="ECO:0000313" key="4">
    <source>
        <dbReference type="EMBL" id="KAB7500273.1"/>
    </source>
</evidence>
<dbReference type="SUPFAM" id="SSF48239">
    <property type="entry name" value="Terpenoid cyclases/Protein prenyltransferases"/>
    <property type="match status" value="1"/>
</dbReference>
<proteinExistence type="predicted"/>
<dbReference type="Gene3D" id="1.50.10.20">
    <property type="match status" value="1"/>
</dbReference>
<dbReference type="EMBL" id="SEYY01014557">
    <property type="protein sequence ID" value="KAB7500273.1"/>
    <property type="molecule type" value="Genomic_DNA"/>
</dbReference>
<sequence length="1100" mass="122004">MKTISYNFGFYDYDLEEVVVLIQQTNIVVPQGTKNICQNIYLPPNEEWEAEFTIVGSLEGEAVNYTKPVAITSEIYQTFIQTDKYLYKPSQLVQFRILTVFGPFLKVSLDAYEEIWISSPSGGEYEINVQTSSGKLYNRIFKVEEYVLPRFEVKINPPNYILGSTEIITFEVCADYTFGEPVNGKASISVDNNMWDYNVVVTRKDEISGCISFSINASELNINGFDDDDDDKDKNDFFYYGYKVYSLTANAHVIEDGTGIFLEADPIDVKIFRTALGFKDISVQKLYKPELPYIGKISAPNYPKIKSGNNTFDYDVIMYKSGINIRLKEYHSPSNSSLIIALPNEELECETTAESIDFVLPITFAATQSSASVTVQIVSRGQIVFKKTFDQIFTEGPFLSIDESLFIEPVQDSSTQNLIRGFVDKSVELLTPRKLLLTVKRLLQLAQRSSVGSYDFRQVDDYRYCENQQTDKPPTNYTDTTIPTDATPPTTEPTASPSSSPERRKKRAVLPSRDGSDSLRRSERSIIIGPWWPPFYNNYDDVDALYMINGSYEKVLTVPDTVTEWVGSAICVHPSKGVGISGTATITIYKEFFIDLSLPSSVKRGEIFPAKISIFNYLNESLPITIILSSPDNKFDILEDSGNMTGSGMRNACVPLQDKIVLSIRIRAKDVGDVNISVEAIVQANAVSNCGSGIVQQQTDSLIKPIRVDFEGFLKEETRFKYLCTNGSVSETWNIAAPGSIVPDSARGFVAVVGDLMGPTLDNLGDLVKMPYGCGEQNMINFAPNIFVMQYLDSTDQNTEVIAAKAIGFMKAGYERELNYRHSDGSFSAFGEREGSNETGSTWLTAFVLKCFGQASAYISIDQKDLNLTLEWLKSQQNVNGCFESVGQLFNKAMQGGVDSGSPSMLTSYVVISMVEAGEWNNSTVISEALSCINATLTTTNPYSLAIKAYALALAKSLYTQAVLDQLLSLSTSSANGLYWEIPSEYVIALQALAAYEKTVSQGPVDLTVLVTMGTVSKSFSINEQNKLLQQSVALPTVPISITFDVSGQGCALLQAVLRYSVPNGEINECLQFKCDNINGTRCSMQHEKNKRLYLIPSSR</sequence>
<feature type="domain" description="Alpha-2-macroglobulin" evidence="3">
    <location>
        <begin position="530"/>
        <end position="628"/>
    </location>
</feature>
<dbReference type="GO" id="GO:0004866">
    <property type="term" value="F:endopeptidase inhibitor activity"/>
    <property type="evidence" value="ECO:0007669"/>
    <property type="project" value="InterPro"/>
</dbReference>
<gene>
    <name evidence="4" type="primary">Ovos</name>
    <name evidence="4" type="ORF">Anas_06640</name>
</gene>
<protein>
    <submittedName>
        <fullName evidence="4">Ovostatin-like protein</fullName>
    </submittedName>
</protein>
<dbReference type="SMART" id="SM01419">
    <property type="entry name" value="Thiol-ester_cl"/>
    <property type="match status" value="1"/>
</dbReference>
<feature type="region of interest" description="Disordered" evidence="2">
    <location>
        <begin position="466"/>
        <end position="517"/>
    </location>
</feature>
<dbReference type="InterPro" id="IPR041555">
    <property type="entry name" value="MG3"/>
</dbReference>
<dbReference type="PANTHER" id="PTHR11412:SF171">
    <property type="entry name" value="PREGNANCY ZONE PROTEIN-LIKE PROTEIN"/>
    <property type="match status" value="1"/>
</dbReference>
<keyword evidence="5" id="KW-1185">Reference proteome</keyword>
<name>A0A5N5T1D6_9CRUS</name>
<comment type="caution">
    <text evidence="4">The sequence shown here is derived from an EMBL/GenBank/DDBJ whole genome shotgun (WGS) entry which is preliminary data.</text>
</comment>
<dbReference type="AlphaFoldDB" id="A0A5N5T1D6"/>
<evidence type="ECO:0000256" key="2">
    <source>
        <dbReference type="SAM" id="MobiDB-lite"/>
    </source>
</evidence>
<dbReference type="Proteomes" id="UP000326759">
    <property type="component" value="Unassembled WGS sequence"/>
</dbReference>
<dbReference type="SMART" id="SM01360">
    <property type="entry name" value="A2M"/>
    <property type="match status" value="1"/>
</dbReference>
<dbReference type="Pfam" id="PF07678">
    <property type="entry name" value="TED_complement"/>
    <property type="match status" value="1"/>
</dbReference>
<dbReference type="Gene3D" id="2.60.40.1940">
    <property type="match status" value="1"/>
</dbReference>
<evidence type="ECO:0000259" key="3">
    <source>
        <dbReference type="SMART" id="SM01360"/>
    </source>
</evidence>
<dbReference type="InterPro" id="IPR001599">
    <property type="entry name" value="Macroglobln_a2"/>
</dbReference>
<dbReference type="InterPro" id="IPR050473">
    <property type="entry name" value="A2M/Complement_sys"/>
</dbReference>
<dbReference type="InterPro" id="IPR011626">
    <property type="entry name" value="Alpha-macroglobulin_TED"/>
</dbReference>
<dbReference type="InterPro" id="IPR008930">
    <property type="entry name" value="Terpenoid_cyclase/PrenylTrfase"/>
</dbReference>
<dbReference type="PANTHER" id="PTHR11412">
    <property type="entry name" value="MACROGLOBULIN / COMPLEMENT"/>
    <property type="match status" value="1"/>
</dbReference>
<accession>A0A5N5T1D6</accession>
<reference evidence="4 5" key="1">
    <citation type="journal article" date="2019" name="PLoS Biol.">
        <title>Sex chromosomes control vertical transmission of feminizing Wolbachia symbionts in an isopod.</title>
        <authorList>
            <person name="Becking T."/>
            <person name="Chebbi M.A."/>
            <person name="Giraud I."/>
            <person name="Moumen B."/>
            <person name="Laverre T."/>
            <person name="Caubet Y."/>
            <person name="Peccoud J."/>
            <person name="Gilbert C."/>
            <person name="Cordaux R."/>
        </authorList>
    </citation>
    <scope>NUCLEOTIDE SEQUENCE [LARGE SCALE GENOMIC DNA]</scope>
    <source>
        <strain evidence="4">ANa2</strain>
        <tissue evidence="4">Whole body excluding digestive tract and cuticle</tissue>
    </source>
</reference>
<dbReference type="Pfam" id="PF17791">
    <property type="entry name" value="MG3"/>
    <property type="match status" value="1"/>
</dbReference>
<dbReference type="InterPro" id="IPR047565">
    <property type="entry name" value="Alpha-macroglob_thiol-ester_cl"/>
</dbReference>
<evidence type="ECO:0000313" key="5">
    <source>
        <dbReference type="Proteomes" id="UP000326759"/>
    </source>
</evidence>
<evidence type="ECO:0000256" key="1">
    <source>
        <dbReference type="ARBA" id="ARBA00023157"/>
    </source>
</evidence>
<organism evidence="4 5">
    <name type="scientific">Armadillidium nasatum</name>
    <dbReference type="NCBI Taxonomy" id="96803"/>
    <lineage>
        <taxon>Eukaryota</taxon>
        <taxon>Metazoa</taxon>
        <taxon>Ecdysozoa</taxon>
        <taxon>Arthropoda</taxon>
        <taxon>Crustacea</taxon>
        <taxon>Multicrustacea</taxon>
        <taxon>Malacostraca</taxon>
        <taxon>Eumalacostraca</taxon>
        <taxon>Peracarida</taxon>
        <taxon>Isopoda</taxon>
        <taxon>Oniscidea</taxon>
        <taxon>Crinocheta</taxon>
        <taxon>Armadillidiidae</taxon>
        <taxon>Armadillidium</taxon>
    </lineage>
</organism>
<dbReference type="OrthoDB" id="9998011at2759"/>
<dbReference type="Pfam" id="PF00207">
    <property type="entry name" value="A2M"/>
    <property type="match status" value="1"/>
</dbReference>
<dbReference type="Gene3D" id="2.20.130.20">
    <property type="match status" value="1"/>
</dbReference>
<dbReference type="GO" id="GO:0005615">
    <property type="term" value="C:extracellular space"/>
    <property type="evidence" value="ECO:0007669"/>
    <property type="project" value="InterPro"/>
</dbReference>
<dbReference type="InterPro" id="IPR013783">
    <property type="entry name" value="Ig-like_fold"/>
</dbReference>